<keyword evidence="1" id="KW-0812">Transmembrane</keyword>
<sequence length="324" mass="35953" precursor="true">MKANDPGWELLRRCRDGDAAPADFVQLEQRLATDPAFRRDYVRYLNVDAALATVALIDNPVEQDRVEQIPVEPIPVEPAVRPAQGNRLATRLAAAMRRPLAAALGGLIVGLFSASAAFAWLAPRPLEQAILLLHESFEDAAWQRVAGFPQQAEQWSGDQAVPVPAEGAIRPVHGERMLRMGPATDNLFSRMHYVLDLKKNPLPEGIRQVRLTASFRPASTDKKSRYLLRAASFSQELHEIEPRWMTDLWSELDERALARAARGFPLLPGTDGWQTVSITLDVPPGASMLVVSLWTATMEGHLENRNAHYLDDVRLSGIPQEPTP</sequence>
<organism evidence="2 3">
    <name type="scientific">Lignipirellula cremea</name>
    <dbReference type="NCBI Taxonomy" id="2528010"/>
    <lineage>
        <taxon>Bacteria</taxon>
        <taxon>Pseudomonadati</taxon>
        <taxon>Planctomycetota</taxon>
        <taxon>Planctomycetia</taxon>
        <taxon>Pirellulales</taxon>
        <taxon>Pirellulaceae</taxon>
        <taxon>Lignipirellula</taxon>
    </lineage>
</organism>
<evidence type="ECO:0000313" key="2">
    <source>
        <dbReference type="EMBL" id="QDU97140.1"/>
    </source>
</evidence>
<keyword evidence="1" id="KW-1133">Transmembrane helix</keyword>
<evidence type="ECO:0000313" key="3">
    <source>
        <dbReference type="Proteomes" id="UP000317648"/>
    </source>
</evidence>
<accession>A0A518DZ66</accession>
<dbReference type="AlphaFoldDB" id="A0A518DZ66"/>
<dbReference type="KEGG" id="lcre:Pla8534_49850"/>
<reference evidence="2 3" key="1">
    <citation type="submission" date="2019-02" db="EMBL/GenBank/DDBJ databases">
        <title>Deep-cultivation of Planctomycetes and their phenomic and genomic characterization uncovers novel biology.</title>
        <authorList>
            <person name="Wiegand S."/>
            <person name="Jogler M."/>
            <person name="Boedeker C."/>
            <person name="Pinto D."/>
            <person name="Vollmers J."/>
            <person name="Rivas-Marin E."/>
            <person name="Kohn T."/>
            <person name="Peeters S.H."/>
            <person name="Heuer A."/>
            <person name="Rast P."/>
            <person name="Oberbeckmann S."/>
            <person name="Bunk B."/>
            <person name="Jeske O."/>
            <person name="Meyerdierks A."/>
            <person name="Storesund J.E."/>
            <person name="Kallscheuer N."/>
            <person name="Luecker S."/>
            <person name="Lage O.M."/>
            <person name="Pohl T."/>
            <person name="Merkel B.J."/>
            <person name="Hornburger P."/>
            <person name="Mueller R.-W."/>
            <person name="Bruemmer F."/>
            <person name="Labrenz M."/>
            <person name="Spormann A.M."/>
            <person name="Op den Camp H."/>
            <person name="Overmann J."/>
            <person name="Amann R."/>
            <person name="Jetten M.S.M."/>
            <person name="Mascher T."/>
            <person name="Medema M.H."/>
            <person name="Devos D.P."/>
            <person name="Kaster A.-K."/>
            <person name="Ovreas L."/>
            <person name="Rohde M."/>
            <person name="Galperin M.Y."/>
            <person name="Jogler C."/>
        </authorList>
    </citation>
    <scope>NUCLEOTIDE SEQUENCE [LARGE SCALE GENOMIC DNA]</scope>
    <source>
        <strain evidence="2 3">Pla85_3_4</strain>
    </source>
</reference>
<dbReference type="OrthoDB" id="258532at2"/>
<dbReference type="RefSeq" id="WP_145055929.1">
    <property type="nucleotide sequence ID" value="NZ_CP036433.1"/>
</dbReference>
<dbReference type="Proteomes" id="UP000317648">
    <property type="component" value="Chromosome"/>
</dbReference>
<proteinExistence type="predicted"/>
<protein>
    <submittedName>
        <fullName evidence="2">Uncharacterized protein</fullName>
    </submittedName>
</protein>
<gene>
    <name evidence="2" type="ORF">Pla8534_49850</name>
</gene>
<feature type="transmembrane region" description="Helical" evidence="1">
    <location>
        <begin position="100"/>
        <end position="122"/>
    </location>
</feature>
<dbReference type="EMBL" id="CP036433">
    <property type="protein sequence ID" value="QDU97140.1"/>
    <property type="molecule type" value="Genomic_DNA"/>
</dbReference>
<keyword evidence="3" id="KW-1185">Reference proteome</keyword>
<keyword evidence="1" id="KW-0472">Membrane</keyword>
<name>A0A518DZ66_9BACT</name>
<evidence type="ECO:0000256" key="1">
    <source>
        <dbReference type="SAM" id="Phobius"/>
    </source>
</evidence>